<evidence type="ECO:0000259" key="13">
    <source>
        <dbReference type="Pfam" id="PF00294"/>
    </source>
</evidence>
<evidence type="ECO:0000256" key="10">
    <source>
        <dbReference type="ARBA" id="ARBA00022842"/>
    </source>
</evidence>
<keyword evidence="10 12" id="KW-0460">Magnesium</keyword>
<dbReference type="CDD" id="cd01168">
    <property type="entry name" value="adenosine_kinase"/>
    <property type="match status" value="1"/>
</dbReference>
<comment type="cofactor">
    <cofactor evidence="1 12">
        <name>Mg(2+)</name>
        <dbReference type="ChEBI" id="CHEBI:18420"/>
    </cofactor>
</comment>
<sequence>MTASEYLLFGIGNPLLDISAHVKPELLQKYNLKANDAILAADEHKPLYDELIKTYSVEYVAGGAAQNAIRGAQWLLPAHSTVYTGCVGKDAYGAQLREAAQKDGLRVEYLEDEATPTGRCAVLITDTNRSLVTDLNAANNFKETHLQKPEVWSLVENAKFYYIEGYFLTVSPASIQLIAEHGAKSGKTVSINFSAPFIPQFFSAPLDAALPYVDLVFGNESEAEAYATAHNWGTTDIKEIALRVAALPKHNSTPRRVVFTQGANQTIVAYNGEVKEYPIIKIAREQIVDTNGAGDAFAGGYLSQLVQGKGVDTSVAAGHYVANVVIQRSGPTYPREAPTFQA</sequence>
<keyword evidence="7 12" id="KW-0547">Nucleotide-binding</keyword>
<evidence type="ECO:0000313" key="14">
    <source>
        <dbReference type="EMBL" id="KAJ3056832.1"/>
    </source>
</evidence>
<evidence type="ECO:0000256" key="5">
    <source>
        <dbReference type="ARBA" id="ARBA00022679"/>
    </source>
</evidence>
<accession>A0AAD5SMC3</accession>
<comment type="pathway">
    <text evidence="2 12">Purine metabolism; AMP biosynthesis via salvage pathway; AMP from adenosine: step 1/1.</text>
</comment>
<keyword evidence="8 12" id="KW-0418">Kinase</keyword>
<evidence type="ECO:0000256" key="8">
    <source>
        <dbReference type="ARBA" id="ARBA00022777"/>
    </source>
</evidence>
<dbReference type="Pfam" id="PF00294">
    <property type="entry name" value="PfkB"/>
    <property type="match status" value="1"/>
</dbReference>
<dbReference type="GO" id="GO:0006144">
    <property type="term" value="P:purine nucleobase metabolic process"/>
    <property type="evidence" value="ECO:0007669"/>
    <property type="project" value="TreeGrafter"/>
</dbReference>
<dbReference type="FunFam" id="3.40.1190.20:FF:000014">
    <property type="entry name" value="ADO1p Adenosine kinase"/>
    <property type="match status" value="1"/>
</dbReference>
<evidence type="ECO:0000256" key="1">
    <source>
        <dbReference type="ARBA" id="ARBA00001946"/>
    </source>
</evidence>
<dbReference type="PRINTS" id="PR00989">
    <property type="entry name" value="ADENOKINASE"/>
</dbReference>
<keyword evidence="15" id="KW-1185">Reference proteome</keyword>
<dbReference type="FunFam" id="3.30.1110.10:FF:000001">
    <property type="entry name" value="Adenosine kinase a"/>
    <property type="match status" value="1"/>
</dbReference>
<evidence type="ECO:0000256" key="4">
    <source>
        <dbReference type="ARBA" id="ARBA00012119"/>
    </source>
</evidence>
<dbReference type="InterPro" id="IPR029056">
    <property type="entry name" value="Ribokinase-like"/>
</dbReference>
<dbReference type="SUPFAM" id="SSF53613">
    <property type="entry name" value="Ribokinase-like"/>
    <property type="match status" value="1"/>
</dbReference>
<evidence type="ECO:0000256" key="9">
    <source>
        <dbReference type="ARBA" id="ARBA00022840"/>
    </source>
</evidence>
<dbReference type="Gene3D" id="3.30.1110.10">
    <property type="match status" value="1"/>
</dbReference>
<dbReference type="AlphaFoldDB" id="A0AAD5SMC3"/>
<proteinExistence type="inferred from homology"/>
<dbReference type="GO" id="GO:0005829">
    <property type="term" value="C:cytosol"/>
    <property type="evidence" value="ECO:0007669"/>
    <property type="project" value="TreeGrafter"/>
</dbReference>
<feature type="active site" description="Proton acceptor" evidence="11">
    <location>
        <position position="295"/>
    </location>
</feature>
<dbReference type="GO" id="GO:0005634">
    <property type="term" value="C:nucleus"/>
    <property type="evidence" value="ECO:0007669"/>
    <property type="project" value="TreeGrafter"/>
</dbReference>
<comment type="catalytic activity">
    <reaction evidence="12">
        <text>adenosine + ATP = AMP + ADP + H(+)</text>
        <dbReference type="Rhea" id="RHEA:20824"/>
        <dbReference type="ChEBI" id="CHEBI:15378"/>
        <dbReference type="ChEBI" id="CHEBI:16335"/>
        <dbReference type="ChEBI" id="CHEBI:30616"/>
        <dbReference type="ChEBI" id="CHEBI:456215"/>
        <dbReference type="ChEBI" id="CHEBI:456216"/>
        <dbReference type="EC" id="2.7.1.20"/>
    </reaction>
</comment>
<dbReference type="InterPro" id="IPR002173">
    <property type="entry name" value="Carboh/pur_kinase_PfkB_CS"/>
</dbReference>
<dbReference type="InterPro" id="IPR011611">
    <property type="entry name" value="PfkB_dom"/>
</dbReference>
<dbReference type="GO" id="GO:0004001">
    <property type="term" value="F:adenosine kinase activity"/>
    <property type="evidence" value="ECO:0007669"/>
    <property type="project" value="UniProtKB-UniRule"/>
</dbReference>
<keyword evidence="6 12" id="KW-0660">Purine salvage</keyword>
<name>A0AAD5SMC3_9FUNG</name>
<dbReference type="EC" id="2.7.1.20" evidence="4 12"/>
<dbReference type="Gene3D" id="3.40.1190.20">
    <property type="match status" value="1"/>
</dbReference>
<evidence type="ECO:0000256" key="6">
    <source>
        <dbReference type="ARBA" id="ARBA00022726"/>
    </source>
</evidence>
<organism evidence="14 15">
    <name type="scientific">Rhizophlyctis rosea</name>
    <dbReference type="NCBI Taxonomy" id="64517"/>
    <lineage>
        <taxon>Eukaryota</taxon>
        <taxon>Fungi</taxon>
        <taxon>Fungi incertae sedis</taxon>
        <taxon>Chytridiomycota</taxon>
        <taxon>Chytridiomycota incertae sedis</taxon>
        <taxon>Chytridiomycetes</taxon>
        <taxon>Rhizophlyctidales</taxon>
        <taxon>Rhizophlyctidaceae</taxon>
        <taxon>Rhizophlyctis</taxon>
    </lineage>
</organism>
<dbReference type="GO" id="GO:0005524">
    <property type="term" value="F:ATP binding"/>
    <property type="evidence" value="ECO:0007669"/>
    <property type="project" value="UniProtKB-UniRule"/>
</dbReference>
<protein>
    <recommendedName>
        <fullName evidence="4 12">Adenosine kinase</fullName>
        <shortName evidence="12">AK</shortName>
        <ecNumber evidence="4 12">2.7.1.20</ecNumber>
    </recommendedName>
    <alternativeName>
        <fullName evidence="12">Adenosine 5'-phosphotransferase</fullName>
    </alternativeName>
</protein>
<comment type="similarity">
    <text evidence="3 12">Belongs to the carbohydrate kinase PfkB family.</text>
</comment>
<evidence type="ECO:0000256" key="7">
    <source>
        <dbReference type="ARBA" id="ARBA00022741"/>
    </source>
</evidence>
<reference evidence="14" key="1">
    <citation type="submission" date="2020-05" db="EMBL/GenBank/DDBJ databases">
        <title>Phylogenomic resolution of chytrid fungi.</title>
        <authorList>
            <person name="Stajich J.E."/>
            <person name="Amses K."/>
            <person name="Simmons R."/>
            <person name="Seto K."/>
            <person name="Myers J."/>
            <person name="Bonds A."/>
            <person name="Quandt C.A."/>
            <person name="Barry K."/>
            <person name="Liu P."/>
            <person name="Grigoriev I."/>
            <person name="Longcore J.E."/>
            <person name="James T.Y."/>
        </authorList>
    </citation>
    <scope>NUCLEOTIDE SEQUENCE</scope>
    <source>
        <strain evidence="14">JEL0318</strain>
    </source>
</reference>
<evidence type="ECO:0000313" key="15">
    <source>
        <dbReference type="Proteomes" id="UP001212841"/>
    </source>
</evidence>
<dbReference type="PROSITE" id="PS00584">
    <property type="entry name" value="PFKB_KINASES_2"/>
    <property type="match status" value="1"/>
</dbReference>
<dbReference type="Proteomes" id="UP001212841">
    <property type="component" value="Unassembled WGS sequence"/>
</dbReference>
<evidence type="ECO:0000256" key="3">
    <source>
        <dbReference type="ARBA" id="ARBA00010688"/>
    </source>
</evidence>
<dbReference type="GO" id="GO:0006166">
    <property type="term" value="P:purine ribonucleoside salvage"/>
    <property type="evidence" value="ECO:0007669"/>
    <property type="project" value="UniProtKB-KW"/>
</dbReference>
<comment type="caution">
    <text evidence="14">The sequence shown here is derived from an EMBL/GenBank/DDBJ whole genome shotgun (WGS) entry which is preliminary data.</text>
</comment>
<keyword evidence="5 12" id="KW-0808">Transferase</keyword>
<dbReference type="InterPro" id="IPR001805">
    <property type="entry name" value="Adenokinase"/>
</dbReference>
<dbReference type="EMBL" id="JADGJD010000019">
    <property type="protein sequence ID" value="KAJ3056832.1"/>
    <property type="molecule type" value="Genomic_DNA"/>
</dbReference>
<dbReference type="GO" id="GO:0044209">
    <property type="term" value="P:AMP salvage"/>
    <property type="evidence" value="ECO:0007669"/>
    <property type="project" value="UniProtKB-UniRule"/>
</dbReference>
<gene>
    <name evidence="14" type="ORF">HK097_003715</name>
</gene>
<evidence type="ECO:0000256" key="2">
    <source>
        <dbReference type="ARBA" id="ARBA00004801"/>
    </source>
</evidence>
<dbReference type="PANTHER" id="PTHR45769:SF3">
    <property type="entry name" value="ADENOSINE KINASE"/>
    <property type="match status" value="1"/>
</dbReference>
<keyword evidence="9 12" id="KW-0067">ATP-binding</keyword>
<comment type="function">
    <text evidence="12">ATP dependent phosphorylation of adenosine and other related nucleoside analogs to monophosphate derivatives.</text>
</comment>
<feature type="domain" description="Carbohydrate kinase PfkB" evidence="13">
    <location>
        <begin position="29"/>
        <end position="336"/>
    </location>
</feature>
<evidence type="ECO:0000256" key="11">
    <source>
        <dbReference type="PIRSR" id="PIRSR601805-1"/>
    </source>
</evidence>
<dbReference type="PANTHER" id="PTHR45769">
    <property type="entry name" value="ADENOSINE KINASE"/>
    <property type="match status" value="1"/>
</dbReference>
<evidence type="ECO:0000256" key="12">
    <source>
        <dbReference type="RuleBase" id="RU368116"/>
    </source>
</evidence>